<proteinExistence type="inferred from homology"/>
<keyword evidence="2" id="KW-0274">FAD</keyword>
<dbReference type="PROSITE" id="PS00624">
    <property type="entry name" value="GMC_OXRED_2"/>
    <property type="match status" value="1"/>
</dbReference>
<dbReference type="AlphaFoldDB" id="A0A1L7WKX1"/>
<comment type="similarity">
    <text evidence="1">Belongs to the GMC oxidoreductase family.</text>
</comment>
<feature type="binding site" evidence="2">
    <location>
        <position position="107"/>
    </location>
    <ligand>
        <name>FAD</name>
        <dbReference type="ChEBI" id="CHEBI:57692"/>
    </ligand>
</feature>
<dbReference type="Proteomes" id="UP000184330">
    <property type="component" value="Unassembled WGS sequence"/>
</dbReference>
<comment type="cofactor">
    <cofactor evidence="2">
        <name>FAD</name>
        <dbReference type="ChEBI" id="CHEBI:57692"/>
    </cofactor>
</comment>
<evidence type="ECO:0000256" key="2">
    <source>
        <dbReference type="PIRSR" id="PIRSR000137-2"/>
    </source>
</evidence>
<accession>A0A1L7WKX1</accession>
<dbReference type="SUPFAM" id="SSF54373">
    <property type="entry name" value="FAD-linked reductases, C-terminal domain"/>
    <property type="match status" value="1"/>
</dbReference>
<dbReference type="STRING" id="576137.A0A1L7WKX1"/>
<dbReference type="Pfam" id="PF05199">
    <property type="entry name" value="GMC_oxred_C"/>
    <property type="match status" value="1"/>
</dbReference>
<evidence type="ECO:0000259" key="4">
    <source>
        <dbReference type="PROSITE" id="PS00624"/>
    </source>
</evidence>
<dbReference type="EMBL" id="FJOG01000003">
    <property type="protein sequence ID" value="CZR53425.1"/>
    <property type="molecule type" value="Genomic_DNA"/>
</dbReference>
<dbReference type="SUPFAM" id="SSF51905">
    <property type="entry name" value="FAD/NAD(P)-binding domain"/>
    <property type="match status" value="1"/>
</dbReference>
<dbReference type="PANTHER" id="PTHR11552">
    <property type="entry name" value="GLUCOSE-METHANOL-CHOLINE GMC OXIDOREDUCTASE"/>
    <property type="match status" value="1"/>
</dbReference>
<feature type="binding site" evidence="2">
    <location>
        <position position="256"/>
    </location>
    <ligand>
        <name>FAD</name>
        <dbReference type="ChEBI" id="CHEBI:57692"/>
    </ligand>
</feature>
<keyword evidence="2" id="KW-0285">Flavoprotein</keyword>
<feature type="domain" description="Glucose-methanol-choline oxidoreductase N-terminal" evidence="4">
    <location>
        <begin position="295"/>
        <end position="309"/>
    </location>
</feature>
<dbReference type="PANTHER" id="PTHR11552:SF210">
    <property type="entry name" value="GLUCOSE-METHANOL-CHOLINE OXIDOREDUCTASE N-TERMINAL DOMAIN-CONTAINING PROTEIN-RELATED"/>
    <property type="match status" value="1"/>
</dbReference>
<sequence>MQSIPPADLTPSHPPDTSSISSLSDSYNFIVIGGGTAGLCLAARLTEDPYTKVLVLEAGANKLEDPKILTPGLGWSLYDDPEYDWCLETVPQQELNGRIIPHQRGKVLGGSSGLYQLQMVYSSQTAVDGWENMGNPGWNWKSMVPYFQKFHTHHPPGPGEMVNEIRQFAYQDEAVESSEGPVQTSYSETTEIDKDWYETWKKIMTGLGYDHDDLGGFTQPTAIDPKTRTRSFAGSAFYSADISSRPNLRLITEALVEKVVFNQGTYVTASGVRFLSKSGEQVTVKAAKEVIISAGSLKSPQILELSGIGDAKLLKQHGIDVVIDNPNVGENLQDHQLIPVSFEVVDGVQTSDAVARDPKIFESLLAMYDKNRSGPLGHNVIDASTFRLPETFGLQGAEFIPSLLKEVAPHPASEAEELRNRITAKLLSSCTVQHSLAKAGFNIGKYSKITDMMTNKMPGDYFSILIALNHPFTRGNIHIASSSPDDPPRIDPKYLSHPMDLELLARHVQFLSTLISTEPFSKHLKPNGRRIPSDAFTNGTPTLDEAKKICRDQMISNYHPAGSCMMGKKEMGGVVDERLRVHGVKNLRVVDASVFPLMPRGNIITSVYATAERAADLIKEDWRGK</sequence>
<dbReference type="GO" id="GO:0050660">
    <property type="term" value="F:flavin adenine dinucleotide binding"/>
    <property type="evidence" value="ECO:0007669"/>
    <property type="project" value="InterPro"/>
</dbReference>
<dbReference type="InterPro" id="IPR000172">
    <property type="entry name" value="GMC_OxRdtase_N"/>
</dbReference>
<evidence type="ECO:0000256" key="3">
    <source>
        <dbReference type="SAM" id="MobiDB-lite"/>
    </source>
</evidence>
<evidence type="ECO:0000256" key="1">
    <source>
        <dbReference type="ARBA" id="ARBA00010790"/>
    </source>
</evidence>
<dbReference type="Pfam" id="PF00732">
    <property type="entry name" value="GMC_oxred_N"/>
    <property type="match status" value="1"/>
</dbReference>
<dbReference type="InterPro" id="IPR012132">
    <property type="entry name" value="GMC_OxRdtase"/>
</dbReference>
<dbReference type="Gene3D" id="3.30.560.10">
    <property type="entry name" value="Glucose Oxidase, domain 3"/>
    <property type="match status" value="1"/>
</dbReference>
<dbReference type="OrthoDB" id="269227at2759"/>
<protein>
    <submittedName>
        <fullName evidence="5">Related to aryl-alcohol dehydrogenase</fullName>
    </submittedName>
</protein>
<organism evidence="5 6">
    <name type="scientific">Phialocephala subalpina</name>
    <dbReference type="NCBI Taxonomy" id="576137"/>
    <lineage>
        <taxon>Eukaryota</taxon>
        <taxon>Fungi</taxon>
        <taxon>Dikarya</taxon>
        <taxon>Ascomycota</taxon>
        <taxon>Pezizomycotina</taxon>
        <taxon>Leotiomycetes</taxon>
        <taxon>Helotiales</taxon>
        <taxon>Mollisiaceae</taxon>
        <taxon>Phialocephala</taxon>
        <taxon>Phialocephala fortinii species complex</taxon>
    </lineage>
</organism>
<reference evidence="5 6" key="1">
    <citation type="submission" date="2016-03" db="EMBL/GenBank/DDBJ databases">
        <authorList>
            <person name="Ploux O."/>
        </authorList>
    </citation>
    <scope>NUCLEOTIDE SEQUENCE [LARGE SCALE GENOMIC DNA]</scope>
    <source>
        <strain evidence="5 6">UAMH 11012</strain>
    </source>
</reference>
<dbReference type="Gene3D" id="3.50.50.60">
    <property type="entry name" value="FAD/NAD(P)-binding domain"/>
    <property type="match status" value="1"/>
</dbReference>
<evidence type="ECO:0000313" key="5">
    <source>
        <dbReference type="EMBL" id="CZR53425.1"/>
    </source>
</evidence>
<feature type="region of interest" description="Disordered" evidence="3">
    <location>
        <begin position="1"/>
        <end position="20"/>
    </location>
</feature>
<gene>
    <name evidence="5" type="ORF">PAC_03303</name>
</gene>
<dbReference type="InterPro" id="IPR036188">
    <property type="entry name" value="FAD/NAD-bd_sf"/>
</dbReference>
<evidence type="ECO:0000313" key="6">
    <source>
        <dbReference type="Proteomes" id="UP000184330"/>
    </source>
</evidence>
<dbReference type="PIRSF" id="PIRSF000137">
    <property type="entry name" value="Alcohol_oxidase"/>
    <property type="match status" value="1"/>
</dbReference>
<keyword evidence="6" id="KW-1185">Reference proteome</keyword>
<dbReference type="GO" id="GO:0016614">
    <property type="term" value="F:oxidoreductase activity, acting on CH-OH group of donors"/>
    <property type="evidence" value="ECO:0007669"/>
    <property type="project" value="InterPro"/>
</dbReference>
<dbReference type="InterPro" id="IPR007867">
    <property type="entry name" value="GMC_OxRtase_C"/>
</dbReference>
<name>A0A1L7WKX1_9HELO</name>